<name>A0A7C9CLK8_OPUST</name>
<feature type="transmembrane region" description="Helical" evidence="6">
    <location>
        <begin position="49"/>
        <end position="71"/>
    </location>
</feature>
<evidence type="ECO:0000256" key="7">
    <source>
        <dbReference type="SAM" id="MobiDB-lite"/>
    </source>
</evidence>
<dbReference type="InterPro" id="IPR030182">
    <property type="entry name" value="PUP_plant"/>
</dbReference>
<evidence type="ECO:0000256" key="1">
    <source>
        <dbReference type="ARBA" id="ARBA00006213"/>
    </source>
</evidence>
<dbReference type="AlphaFoldDB" id="A0A7C9CLK8"/>
<feature type="transmembrane region" description="Helical" evidence="6">
    <location>
        <begin position="83"/>
        <end position="104"/>
    </location>
</feature>
<comment type="caution">
    <text evidence="6">Lacks conserved residue(s) required for the propagation of feature annotation.</text>
</comment>
<dbReference type="PANTHER" id="PTHR31376">
    <property type="entry name" value="OS09G0467300 PROTEIN-RELATED"/>
    <property type="match status" value="1"/>
</dbReference>
<organism evidence="8">
    <name type="scientific">Opuntia streptacantha</name>
    <name type="common">Prickly pear cactus</name>
    <name type="synonym">Opuntia cardona</name>
    <dbReference type="NCBI Taxonomy" id="393608"/>
    <lineage>
        <taxon>Eukaryota</taxon>
        <taxon>Viridiplantae</taxon>
        <taxon>Streptophyta</taxon>
        <taxon>Embryophyta</taxon>
        <taxon>Tracheophyta</taxon>
        <taxon>Spermatophyta</taxon>
        <taxon>Magnoliopsida</taxon>
        <taxon>eudicotyledons</taxon>
        <taxon>Gunneridae</taxon>
        <taxon>Pentapetalae</taxon>
        <taxon>Caryophyllales</taxon>
        <taxon>Cactineae</taxon>
        <taxon>Cactaceae</taxon>
        <taxon>Opuntioideae</taxon>
        <taxon>Opuntia</taxon>
    </lineage>
</organism>
<accession>A0A7C9CLK8</accession>
<comment type="subcellular location">
    <subcellularLocation>
        <location evidence="6">Membrane</location>
        <topology evidence="6">Multi-pass membrane protein</topology>
    </subcellularLocation>
</comment>
<evidence type="ECO:0000256" key="2">
    <source>
        <dbReference type="ARBA" id="ARBA00022448"/>
    </source>
</evidence>
<dbReference type="EMBL" id="GISG01020980">
    <property type="protein sequence ID" value="MBA4618484.1"/>
    <property type="molecule type" value="Transcribed_RNA"/>
</dbReference>
<reference evidence="8" key="1">
    <citation type="journal article" date="2013" name="J. Plant Res.">
        <title>Effect of fungi and light on seed germination of three Opuntia species from semiarid lands of central Mexico.</title>
        <authorList>
            <person name="Delgado-Sanchez P."/>
            <person name="Jimenez-Bremont J.F."/>
            <person name="Guerrero-Gonzalez Mde L."/>
            <person name="Flores J."/>
        </authorList>
    </citation>
    <scope>NUCLEOTIDE SEQUENCE</scope>
    <source>
        <tissue evidence="8">Cladode</tissue>
    </source>
</reference>
<keyword evidence="5 6" id="KW-0472">Membrane</keyword>
<feature type="transmembrane region" description="Helical" evidence="6">
    <location>
        <begin position="207"/>
        <end position="230"/>
    </location>
</feature>
<sequence length="390" mass="43210">MDSPQDLHKQAIGKEGEQRPKGETKDRALIIACNQTSNFSLPKIKHLKWWLRVMTYIICLLVGQTVATLLGRLYYDRGGNSKWMATLVQSAGFPILLPLLSFASEPAPSPSTNGPSLFRLILLYFGLGLVFAIDNLMYSYGLLYLPVSTYSLLCATQLAFNAVSSYFINAQKFTILVLNSLVLLSISASLLAINVNDDDTSSDVYRGKYIVGFLCTLGASATYSLVLSLIQLSFERVIKSRTFKVVLEMQVYPSFVATIASVVGLFASGEWRSLTQEMMEYKKGRVSYAMTLAWTAIAWQVSSIGLLGLVFEVSSLFSNVIGTLGLPLVPVFAVVFFHDKMNGVKVIALVLAIWGFLSYIYQHYLDDVEDKKALQRSGEEETNVTIELVN</sequence>
<evidence type="ECO:0000256" key="5">
    <source>
        <dbReference type="ARBA" id="ARBA00023136"/>
    </source>
</evidence>
<feature type="transmembrane region" description="Helical" evidence="6">
    <location>
        <begin position="116"/>
        <end position="138"/>
    </location>
</feature>
<comment type="similarity">
    <text evidence="1 6">Belongs to the purine permeases (TC 2.A.7.14) family.</text>
</comment>
<reference evidence="8" key="2">
    <citation type="submission" date="2020-07" db="EMBL/GenBank/DDBJ databases">
        <authorList>
            <person name="Vera ALvarez R."/>
            <person name="Arias-Moreno D.M."/>
            <person name="Jimenez-Jacinto V."/>
            <person name="Jimenez-Bremont J.F."/>
            <person name="Swaminathan K."/>
            <person name="Moose S.P."/>
            <person name="Guerrero-Gonzalez M.L."/>
            <person name="Marino-Ramirez L."/>
            <person name="Landsman D."/>
            <person name="Rodriguez-Kessler M."/>
            <person name="Delgado-Sanchez P."/>
        </authorList>
    </citation>
    <scope>NUCLEOTIDE SEQUENCE</scope>
    <source>
        <tissue evidence="8">Cladode</tissue>
    </source>
</reference>
<evidence type="ECO:0000256" key="6">
    <source>
        <dbReference type="RuleBase" id="RU368015"/>
    </source>
</evidence>
<dbReference type="Pfam" id="PF16913">
    <property type="entry name" value="PUNUT"/>
    <property type="match status" value="1"/>
</dbReference>
<dbReference type="GO" id="GO:0015211">
    <property type="term" value="F:purine nucleoside transmembrane transporter activity"/>
    <property type="evidence" value="ECO:0007669"/>
    <property type="project" value="UniProtKB-UniRule"/>
</dbReference>
<dbReference type="GO" id="GO:0016020">
    <property type="term" value="C:membrane"/>
    <property type="evidence" value="ECO:0007669"/>
    <property type="project" value="UniProtKB-SubCell"/>
</dbReference>
<feature type="transmembrane region" description="Helical" evidence="6">
    <location>
        <begin position="250"/>
        <end position="267"/>
    </location>
</feature>
<proteinExistence type="inferred from homology"/>
<keyword evidence="2 6" id="KW-0813">Transport</keyword>
<keyword evidence="3 6" id="KW-0812">Transmembrane</keyword>
<feature type="transmembrane region" description="Helical" evidence="6">
    <location>
        <begin position="316"/>
        <end position="337"/>
    </location>
</feature>
<protein>
    <recommendedName>
        <fullName evidence="6">Probable purine permease</fullName>
    </recommendedName>
</protein>
<evidence type="ECO:0000313" key="8">
    <source>
        <dbReference type="EMBL" id="MBA4618484.1"/>
    </source>
</evidence>
<evidence type="ECO:0000256" key="4">
    <source>
        <dbReference type="ARBA" id="ARBA00022989"/>
    </source>
</evidence>
<feature type="transmembrane region" description="Helical" evidence="6">
    <location>
        <begin position="288"/>
        <end position="310"/>
    </location>
</feature>
<feature type="transmembrane region" description="Helical" evidence="6">
    <location>
        <begin position="174"/>
        <end position="195"/>
    </location>
</feature>
<evidence type="ECO:0000256" key="3">
    <source>
        <dbReference type="ARBA" id="ARBA00022692"/>
    </source>
</evidence>
<keyword evidence="4 6" id="KW-1133">Transmembrane helix</keyword>
<feature type="transmembrane region" description="Helical" evidence="6">
    <location>
        <begin position="344"/>
        <end position="361"/>
    </location>
</feature>
<dbReference type="GO" id="GO:0005345">
    <property type="term" value="F:purine nucleobase transmembrane transporter activity"/>
    <property type="evidence" value="ECO:0007669"/>
    <property type="project" value="UniProtKB-UniRule"/>
</dbReference>
<feature type="region of interest" description="Disordered" evidence="7">
    <location>
        <begin position="1"/>
        <end position="23"/>
    </location>
</feature>
<dbReference type="PANTHER" id="PTHR31376:SF16">
    <property type="entry name" value="PURINE PERMEASE-RELATED"/>
    <property type="match status" value="1"/>
</dbReference>